<evidence type="ECO:0000256" key="3">
    <source>
        <dbReference type="ARBA" id="ARBA00012058"/>
    </source>
</evidence>
<comment type="pathway">
    <text evidence="1 10">Carbohydrate degradation; glycolysis; pyruvate from D-glyceraldehyde 3-phosphate: step 4/5.</text>
</comment>
<comment type="subcellular location">
    <subcellularLocation>
        <location evidence="10">Cytoplasm</location>
    </subcellularLocation>
    <subcellularLocation>
        <location evidence="10">Secreted</location>
    </subcellularLocation>
    <subcellularLocation>
        <location evidence="10">Cell surface</location>
    </subcellularLocation>
    <text evidence="10">Fractions of enolase are present in both the cytoplasm and on the cell surface.</text>
</comment>
<dbReference type="Pfam" id="PF03952">
    <property type="entry name" value="Enolase_N"/>
    <property type="match status" value="1"/>
</dbReference>
<dbReference type="SFLD" id="SFLDG00178">
    <property type="entry name" value="enolase"/>
    <property type="match status" value="1"/>
</dbReference>
<dbReference type="SMART" id="SM01192">
    <property type="entry name" value="Enolase_C"/>
    <property type="match status" value="1"/>
</dbReference>
<evidence type="ECO:0000259" key="14">
    <source>
        <dbReference type="SMART" id="SM01193"/>
    </source>
</evidence>
<dbReference type="PANTHER" id="PTHR11902:SF1">
    <property type="entry name" value="ENOLASE"/>
    <property type="match status" value="1"/>
</dbReference>
<evidence type="ECO:0000256" key="5">
    <source>
        <dbReference type="ARBA" id="ARBA00022525"/>
    </source>
</evidence>
<reference evidence="15 16" key="1">
    <citation type="submission" date="2016-10" db="EMBL/GenBank/DDBJ databases">
        <authorList>
            <person name="Varghese N."/>
            <person name="Submissions S."/>
        </authorList>
    </citation>
    <scope>NUCLEOTIDE SEQUENCE [LARGE SCALE GENOMIC DNA]</scope>
    <source>
        <strain evidence="15 16">DSM 18839</strain>
    </source>
</reference>
<comment type="catalytic activity">
    <reaction evidence="10">
        <text>(2R)-2-phosphoglycerate = phosphoenolpyruvate + H2O</text>
        <dbReference type="Rhea" id="RHEA:10164"/>
        <dbReference type="ChEBI" id="CHEBI:15377"/>
        <dbReference type="ChEBI" id="CHEBI:58289"/>
        <dbReference type="ChEBI" id="CHEBI:58702"/>
        <dbReference type="EC" id="4.2.1.11"/>
    </reaction>
</comment>
<proteinExistence type="inferred from homology"/>
<dbReference type="CDD" id="cd03313">
    <property type="entry name" value="enolase"/>
    <property type="match status" value="1"/>
</dbReference>
<evidence type="ECO:0000256" key="8">
    <source>
        <dbReference type="ARBA" id="ARBA00023239"/>
    </source>
</evidence>
<dbReference type="PRINTS" id="PR00148">
    <property type="entry name" value="ENOLASE"/>
</dbReference>
<dbReference type="InterPro" id="IPR036849">
    <property type="entry name" value="Enolase-like_C_sf"/>
</dbReference>
<dbReference type="HAMAP" id="MF_00318">
    <property type="entry name" value="Enolase"/>
    <property type="match status" value="1"/>
</dbReference>
<gene>
    <name evidence="10" type="primary">eno</name>
    <name evidence="15" type="ORF">SAMN05660686_04428</name>
</gene>
<evidence type="ECO:0000256" key="11">
    <source>
        <dbReference type="PIRSR" id="PIRSR001400-1"/>
    </source>
</evidence>
<dbReference type="InterPro" id="IPR020810">
    <property type="entry name" value="Enolase_C"/>
</dbReference>
<feature type="domain" description="Enolase C-terminal TIM barrel" evidence="13">
    <location>
        <begin position="140"/>
        <end position="425"/>
    </location>
</feature>
<dbReference type="InterPro" id="IPR000941">
    <property type="entry name" value="Enolase"/>
</dbReference>
<dbReference type="GO" id="GO:0000015">
    <property type="term" value="C:phosphopyruvate hydratase complex"/>
    <property type="evidence" value="ECO:0007669"/>
    <property type="project" value="InterPro"/>
</dbReference>
<feature type="binding site" evidence="10 12">
    <location>
        <position position="243"/>
    </location>
    <ligand>
        <name>Mg(2+)</name>
        <dbReference type="ChEBI" id="CHEBI:18420"/>
    </ligand>
</feature>
<keyword evidence="8 10" id="KW-0456">Lyase</keyword>
<evidence type="ECO:0000259" key="13">
    <source>
        <dbReference type="SMART" id="SM01192"/>
    </source>
</evidence>
<evidence type="ECO:0000256" key="6">
    <source>
        <dbReference type="ARBA" id="ARBA00022842"/>
    </source>
</evidence>
<dbReference type="GO" id="GO:0005576">
    <property type="term" value="C:extracellular region"/>
    <property type="evidence" value="ECO:0007669"/>
    <property type="project" value="UniProtKB-SubCell"/>
</dbReference>
<dbReference type="SFLD" id="SFLDF00002">
    <property type="entry name" value="enolase"/>
    <property type="match status" value="1"/>
</dbReference>
<accession>A0A8G2BLS6</accession>
<feature type="active site" description="Proton acceptor" evidence="10 11">
    <location>
        <position position="338"/>
    </location>
</feature>
<evidence type="ECO:0000256" key="12">
    <source>
        <dbReference type="PIRSR" id="PIRSR001400-3"/>
    </source>
</evidence>
<feature type="binding site" evidence="10 12">
    <location>
        <position position="286"/>
    </location>
    <ligand>
        <name>Mg(2+)</name>
        <dbReference type="ChEBI" id="CHEBI:18420"/>
    </ligand>
</feature>
<organism evidence="15 16">
    <name type="scientific">Thalassobaculum litoreum DSM 18839</name>
    <dbReference type="NCBI Taxonomy" id="1123362"/>
    <lineage>
        <taxon>Bacteria</taxon>
        <taxon>Pseudomonadati</taxon>
        <taxon>Pseudomonadota</taxon>
        <taxon>Alphaproteobacteria</taxon>
        <taxon>Rhodospirillales</taxon>
        <taxon>Thalassobaculaceae</taxon>
        <taxon>Thalassobaculum</taxon>
    </lineage>
</organism>
<evidence type="ECO:0000256" key="1">
    <source>
        <dbReference type="ARBA" id="ARBA00005031"/>
    </source>
</evidence>
<comment type="cofactor">
    <cofactor evidence="12">
        <name>Mg(2+)</name>
        <dbReference type="ChEBI" id="CHEBI:18420"/>
    </cofactor>
    <text evidence="12">Mg(2+) is required for catalysis and for stabilizing the dimer.</text>
</comment>
<evidence type="ECO:0000256" key="7">
    <source>
        <dbReference type="ARBA" id="ARBA00023152"/>
    </source>
</evidence>
<dbReference type="RefSeq" id="WP_093153872.1">
    <property type="nucleotide sequence ID" value="NZ_FNBW01000017.1"/>
</dbReference>
<dbReference type="Proteomes" id="UP000198615">
    <property type="component" value="Unassembled WGS sequence"/>
</dbReference>
<feature type="binding site" evidence="10">
    <location>
        <position position="367"/>
    </location>
    <ligand>
        <name>(2R)-2-phosphoglycerate</name>
        <dbReference type="ChEBI" id="CHEBI:58289"/>
    </ligand>
</feature>
<comment type="cofactor">
    <cofactor evidence="10">
        <name>Mg(2+)</name>
        <dbReference type="ChEBI" id="CHEBI:18420"/>
    </cofactor>
    <text evidence="10">Binds a second Mg(2+) ion via substrate during catalysis.</text>
</comment>
<dbReference type="Gene3D" id="3.30.390.10">
    <property type="entry name" value="Enolase-like, N-terminal domain"/>
    <property type="match status" value="1"/>
</dbReference>
<feature type="binding site" evidence="10">
    <location>
        <position position="368"/>
    </location>
    <ligand>
        <name>(2R)-2-phosphoglycerate</name>
        <dbReference type="ChEBI" id="CHEBI:58289"/>
    </ligand>
</feature>
<feature type="binding site" evidence="10">
    <location>
        <position position="338"/>
    </location>
    <ligand>
        <name>(2R)-2-phosphoglycerate</name>
        <dbReference type="ChEBI" id="CHEBI:58289"/>
    </ligand>
</feature>
<dbReference type="InterPro" id="IPR020811">
    <property type="entry name" value="Enolase_N"/>
</dbReference>
<evidence type="ECO:0000313" key="16">
    <source>
        <dbReference type="Proteomes" id="UP000198615"/>
    </source>
</evidence>
<keyword evidence="16" id="KW-1185">Reference proteome</keyword>
<evidence type="ECO:0000256" key="4">
    <source>
        <dbReference type="ARBA" id="ARBA00017068"/>
    </source>
</evidence>
<dbReference type="OrthoDB" id="4577602at2"/>
<feature type="binding site" evidence="10">
    <location>
        <position position="164"/>
    </location>
    <ligand>
        <name>(2R)-2-phosphoglycerate</name>
        <dbReference type="ChEBI" id="CHEBI:58289"/>
    </ligand>
</feature>
<dbReference type="EMBL" id="FNBW01000017">
    <property type="protein sequence ID" value="SDG44051.1"/>
    <property type="molecule type" value="Genomic_DNA"/>
</dbReference>
<dbReference type="SUPFAM" id="SSF51604">
    <property type="entry name" value="Enolase C-terminal domain-like"/>
    <property type="match status" value="1"/>
</dbReference>
<feature type="binding site" evidence="10 12">
    <location>
        <position position="313"/>
    </location>
    <ligand>
        <name>Mg(2+)</name>
        <dbReference type="ChEBI" id="CHEBI:18420"/>
    </ligand>
</feature>
<dbReference type="GO" id="GO:0009986">
    <property type="term" value="C:cell surface"/>
    <property type="evidence" value="ECO:0007669"/>
    <property type="project" value="UniProtKB-SubCell"/>
</dbReference>
<dbReference type="SMART" id="SM01193">
    <property type="entry name" value="Enolase_N"/>
    <property type="match status" value="1"/>
</dbReference>
<dbReference type="PANTHER" id="PTHR11902">
    <property type="entry name" value="ENOLASE"/>
    <property type="match status" value="1"/>
</dbReference>
<comment type="caution">
    <text evidence="15">The sequence shown here is derived from an EMBL/GenBank/DDBJ whole genome shotgun (WGS) entry which is preliminary data.</text>
</comment>
<dbReference type="SFLD" id="SFLDS00001">
    <property type="entry name" value="Enolase"/>
    <property type="match status" value="1"/>
</dbReference>
<feature type="active site" description="Proton donor" evidence="10 11">
    <location>
        <position position="206"/>
    </location>
</feature>
<name>A0A8G2BLS6_9PROT</name>
<evidence type="ECO:0000256" key="2">
    <source>
        <dbReference type="ARBA" id="ARBA00009604"/>
    </source>
</evidence>
<keyword evidence="6 10" id="KW-0460">Magnesium</keyword>
<evidence type="ECO:0000313" key="15">
    <source>
        <dbReference type="EMBL" id="SDG44051.1"/>
    </source>
</evidence>
<sequence>MSDTIDAVIGRRVWDSRGRPTVEVEIRTTSGAMGRAIAPAGASTGSGEALDRRDGGSAFAGLDVRGAVASVNGEIAEALKGRPVDDQAGIDRGLVELDGTGDKSRLGGNAIIATSMALAHAAAASAGLPLWRHLAGEGEPGPLPLPEIQILGGGAHAARRVDVQDFMVIAVGAPDYPTALDWTADVYRAAGRILADAGKLQGVADEGGFWPAFDSNEEALDCLLRAIEASGHAPGDDVAIALDIAASDFGTGGRYTLARDGREIDSDGLSEMLLGWLAKYPVVSIEDPLGEDDEEAFARFTKAAPAGVQVVGDDLVTTNAPRIAQCAALGAGNTALIKPNQIGTLSETHEALETALAKGWGAIVSARSGETEDVTIVHLGVGWGIPQLKVGSFTRSERMAKWNEGLRLAEQVPTGTALPPRTAYPWGRK</sequence>
<dbReference type="Gene3D" id="3.20.20.120">
    <property type="entry name" value="Enolase-like C-terminal domain"/>
    <property type="match status" value="1"/>
</dbReference>
<evidence type="ECO:0000256" key="9">
    <source>
        <dbReference type="ARBA" id="ARBA00045763"/>
    </source>
</evidence>
<keyword evidence="10 12" id="KW-0479">Metal-binding</keyword>
<evidence type="ECO:0000256" key="10">
    <source>
        <dbReference type="HAMAP-Rule" id="MF_00318"/>
    </source>
</evidence>
<dbReference type="GO" id="GO:0004634">
    <property type="term" value="F:phosphopyruvate hydratase activity"/>
    <property type="evidence" value="ECO:0007669"/>
    <property type="project" value="UniProtKB-UniRule"/>
</dbReference>
<dbReference type="EC" id="4.2.1.11" evidence="3 10"/>
<dbReference type="UniPathway" id="UPA00109">
    <property type="reaction ID" value="UER00187"/>
</dbReference>
<keyword evidence="7 10" id="KW-0324">Glycolysis</keyword>
<keyword evidence="10" id="KW-0963">Cytoplasm</keyword>
<dbReference type="PIRSF" id="PIRSF001400">
    <property type="entry name" value="Enolase"/>
    <property type="match status" value="1"/>
</dbReference>
<dbReference type="GO" id="GO:0000287">
    <property type="term" value="F:magnesium ion binding"/>
    <property type="evidence" value="ECO:0007669"/>
    <property type="project" value="UniProtKB-UniRule"/>
</dbReference>
<dbReference type="AlphaFoldDB" id="A0A8G2BLS6"/>
<dbReference type="InterPro" id="IPR029017">
    <property type="entry name" value="Enolase-like_N"/>
</dbReference>
<protein>
    <recommendedName>
        <fullName evidence="4 10">Enolase</fullName>
        <ecNumber evidence="3 10">4.2.1.11</ecNumber>
    </recommendedName>
    <alternativeName>
        <fullName evidence="10">2-phospho-D-glycerate hydro-lyase</fullName>
    </alternativeName>
    <alternativeName>
        <fullName evidence="10">2-phosphoglycerate dehydratase</fullName>
    </alternativeName>
</protein>
<dbReference type="SUPFAM" id="SSF54826">
    <property type="entry name" value="Enolase N-terminal domain-like"/>
    <property type="match status" value="1"/>
</dbReference>
<comment type="similarity">
    <text evidence="2 10">Belongs to the enolase family.</text>
</comment>
<dbReference type="Pfam" id="PF00113">
    <property type="entry name" value="Enolase_C"/>
    <property type="match status" value="1"/>
</dbReference>
<feature type="domain" description="Enolase N-terminal" evidence="14">
    <location>
        <begin position="5"/>
        <end position="134"/>
    </location>
</feature>
<dbReference type="GO" id="GO:0006096">
    <property type="term" value="P:glycolytic process"/>
    <property type="evidence" value="ECO:0007669"/>
    <property type="project" value="UniProtKB-UniRule"/>
</dbReference>
<comment type="function">
    <text evidence="9 10">Catalyzes the reversible conversion of 2-phosphoglycerate (2-PG) into phosphoenolpyruvate (PEP). It is essential for the degradation of carbohydrates via glycolysis.</text>
</comment>
<keyword evidence="5 10" id="KW-0964">Secreted</keyword>
<feature type="binding site" evidence="10">
    <location>
        <position position="389"/>
    </location>
    <ligand>
        <name>(2R)-2-phosphoglycerate</name>
        <dbReference type="ChEBI" id="CHEBI:58289"/>
    </ligand>
</feature>